<dbReference type="GO" id="GO:0044874">
    <property type="term" value="P:lipoprotein localization to outer membrane"/>
    <property type="evidence" value="ECO:0007669"/>
    <property type="project" value="TreeGrafter"/>
</dbReference>
<dbReference type="GO" id="GO:0098797">
    <property type="term" value="C:plasma membrane protein complex"/>
    <property type="evidence" value="ECO:0007669"/>
    <property type="project" value="TreeGrafter"/>
</dbReference>
<feature type="transmembrane region" description="Helical" evidence="9">
    <location>
        <begin position="439"/>
        <end position="466"/>
    </location>
</feature>
<dbReference type="InterPro" id="IPR051447">
    <property type="entry name" value="Lipoprotein-release_system"/>
</dbReference>
<keyword evidence="4 8" id="KW-0690">Ribosome biogenesis</keyword>
<dbReference type="Pfam" id="PF02687">
    <property type="entry name" value="FtsX"/>
    <property type="match status" value="1"/>
</dbReference>
<dbReference type="Gene3D" id="3.30.300.20">
    <property type="match status" value="1"/>
</dbReference>
<proteinExistence type="inferred from homology"/>
<dbReference type="OrthoDB" id="1522724at2"/>
<name>A0A410JQK9_ORNRH</name>
<comment type="subcellular location">
    <subcellularLocation>
        <location evidence="1">Cell membrane</location>
        <topology evidence="1">Multi-pass membrane protein</topology>
    </subcellularLocation>
    <subcellularLocation>
        <location evidence="8">Cytoplasm</location>
    </subcellularLocation>
</comment>
<keyword evidence="3" id="KW-1003">Cell membrane</keyword>
<dbReference type="NCBIfam" id="TIGR00082">
    <property type="entry name" value="rbfA"/>
    <property type="match status" value="1"/>
</dbReference>
<accession>A0A410JQK9</accession>
<evidence type="ECO:0000256" key="6">
    <source>
        <dbReference type="ARBA" id="ARBA00022989"/>
    </source>
</evidence>
<comment type="similarity">
    <text evidence="2">Belongs to the ABC-4 integral membrane protein family. LolC/E subfamily.</text>
</comment>
<feature type="domain" description="ABC3 transporter permease C-terminal" evidence="10">
    <location>
        <begin position="395"/>
        <end position="510"/>
    </location>
</feature>
<feature type="transmembrane region" description="Helical" evidence="9">
    <location>
        <begin position="391"/>
        <end position="418"/>
    </location>
</feature>
<keyword evidence="5 9" id="KW-0812">Transmembrane</keyword>
<sequence>MESNRLHKVNQLLQQELAEIFRVEGNKMKQGLLVSVTEVRTTSDLSIAKVYISIFPTQYRSEVLKTIIAHKSYFRKLLGERVGKQMRIVPDLQFYSDESLDKVDAIERELRGKGRILSCRMNWFPIKLASRYIFSGKNAIEVNVISWIAFLALGFVTTCLIVILSVFSGLEDINVQFYSNINPDIKIEPSQGKSFTIPLQMLQRIQTTQGVQSLSPVVEERAFAEFLGKKHIVTVKGIDESFNNIFGLDSMTVYGQPLNFQTPDDISIGINVSTRLSLYPDIENPVKLLVPKAGEGLITNPDEAFNYVEAYATGIFRINDKYSDFIFMNLPLAQKLLNYAPYQYSAVEIKTNGNNQRVQTLLQKELGDKYRVRTRQELNAAFMKMINTENLVIYLIFILILCIASFNLAGSVAILILNKKSQSETLLSLGLSQRKLKQAFFYTGVLISLYALILGLVLGSLLLLIQKYYGLVYISEFLAFPVKLTWGNYGISILSVLFIGSTVSYLVSRKV</sequence>
<gene>
    <name evidence="8 11" type="primary">rbfA</name>
    <name evidence="11" type="ORF">EQP59_03415</name>
</gene>
<dbReference type="PANTHER" id="PTHR30489:SF0">
    <property type="entry name" value="LIPOPROTEIN-RELEASING SYSTEM TRANSMEMBRANE PROTEIN LOLE"/>
    <property type="match status" value="1"/>
</dbReference>
<evidence type="ECO:0000256" key="9">
    <source>
        <dbReference type="SAM" id="Phobius"/>
    </source>
</evidence>
<dbReference type="InterPro" id="IPR015946">
    <property type="entry name" value="KH_dom-like_a/b"/>
</dbReference>
<keyword evidence="6 9" id="KW-1133">Transmembrane helix</keyword>
<protein>
    <recommendedName>
        <fullName evidence="8">Ribosome-binding factor A</fullName>
    </recommendedName>
</protein>
<dbReference type="EMBL" id="CP035107">
    <property type="protein sequence ID" value="QAR30467.1"/>
    <property type="molecule type" value="Genomic_DNA"/>
</dbReference>
<dbReference type="InterPro" id="IPR003838">
    <property type="entry name" value="ABC3_permease_C"/>
</dbReference>
<comment type="function">
    <text evidence="8">One of several proteins that assist in the late maturation steps of the functional core of the 30S ribosomal subunit. Associates with free 30S ribosomal subunits (but not with 30S subunits that are part of 70S ribosomes or polysomes). Required for efficient processing of 16S rRNA. May interact with the 5'-terminal helix region of 16S rRNA.</text>
</comment>
<dbReference type="InterPro" id="IPR000238">
    <property type="entry name" value="RbfA"/>
</dbReference>
<evidence type="ECO:0000256" key="5">
    <source>
        <dbReference type="ARBA" id="ARBA00022692"/>
    </source>
</evidence>
<dbReference type="AlphaFoldDB" id="A0A410JQK9"/>
<feature type="transmembrane region" description="Helical" evidence="9">
    <location>
        <begin position="486"/>
        <end position="507"/>
    </location>
</feature>
<dbReference type="SUPFAM" id="SSF89919">
    <property type="entry name" value="Ribosome-binding factor A, RbfA"/>
    <property type="match status" value="1"/>
</dbReference>
<dbReference type="InterPro" id="IPR023799">
    <property type="entry name" value="RbfA_dom_sf"/>
</dbReference>
<dbReference type="HAMAP" id="MF_00003">
    <property type="entry name" value="RbfA"/>
    <property type="match status" value="1"/>
</dbReference>
<dbReference type="Proteomes" id="UP000287701">
    <property type="component" value="Chromosome"/>
</dbReference>
<organism evidence="11 12">
    <name type="scientific">Ornithobacterium rhinotracheale</name>
    <dbReference type="NCBI Taxonomy" id="28251"/>
    <lineage>
        <taxon>Bacteria</taxon>
        <taxon>Pseudomonadati</taxon>
        <taxon>Bacteroidota</taxon>
        <taxon>Flavobacteriia</taxon>
        <taxon>Flavobacteriales</taxon>
        <taxon>Weeksellaceae</taxon>
        <taxon>Ornithobacterium</taxon>
    </lineage>
</organism>
<evidence type="ECO:0000256" key="2">
    <source>
        <dbReference type="ARBA" id="ARBA00005236"/>
    </source>
</evidence>
<evidence type="ECO:0000256" key="1">
    <source>
        <dbReference type="ARBA" id="ARBA00004651"/>
    </source>
</evidence>
<evidence type="ECO:0000256" key="8">
    <source>
        <dbReference type="HAMAP-Rule" id="MF_00003"/>
    </source>
</evidence>
<dbReference type="GO" id="GO:0030490">
    <property type="term" value="P:maturation of SSU-rRNA"/>
    <property type="evidence" value="ECO:0007669"/>
    <property type="project" value="UniProtKB-UniRule"/>
</dbReference>
<evidence type="ECO:0000259" key="10">
    <source>
        <dbReference type="Pfam" id="PF02687"/>
    </source>
</evidence>
<dbReference type="Pfam" id="PF02033">
    <property type="entry name" value="RBFA"/>
    <property type="match status" value="1"/>
</dbReference>
<comment type="subunit">
    <text evidence="8">Monomer. Binds 30S ribosomal subunits, but not 50S ribosomal subunits or 70S ribosomes.</text>
</comment>
<reference evidence="11 12" key="1">
    <citation type="submission" date="2019-01" db="EMBL/GenBank/DDBJ databases">
        <title>Whole Genome of Ornithobacterium rhinotracheale FARPER-174b.</title>
        <authorList>
            <person name="Tataje-Lavanda L.A."/>
            <person name="Montalvan A."/>
            <person name="Montesinos R."/>
            <person name="Zimic M."/>
            <person name="Fernandez-Sanchez M."/>
            <person name="Fernandez-Diaz M."/>
        </authorList>
    </citation>
    <scope>NUCLEOTIDE SEQUENCE [LARGE SCALE GENOMIC DNA]</scope>
    <source>
        <strain evidence="11 12">FARPER-174b</strain>
    </source>
</reference>
<evidence type="ECO:0000313" key="11">
    <source>
        <dbReference type="EMBL" id="QAR30467.1"/>
    </source>
</evidence>
<evidence type="ECO:0000256" key="4">
    <source>
        <dbReference type="ARBA" id="ARBA00022517"/>
    </source>
</evidence>
<dbReference type="GO" id="GO:0005737">
    <property type="term" value="C:cytoplasm"/>
    <property type="evidence" value="ECO:0007669"/>
    <property type="project" value="UniProtKB-SubCell"/>
</dbReference>
<dbReference type="PANTHER" id="PTHR30489">
    <property type="entry name" value="LIPOPROTEIN-RELEASING SYSTEM TRANSMEMBRANE PROTEIN LOLE"/>
    <property type="match status" value="1"/>
</dbReference>
<feature type="transmembrane region" description="Helical" evidence="9">
    <location>
        <begin position="144"/>
        <end position="167"/>
    </location>
</feature>
<evidence type="ECO:0000256" key="7">
    <source>
        <dbReference type="ARBA" id="ARBA00023136"/>
    </source>
</evidence>
<evidence type="ECO:0000256" key="3">
    <source>
        <dbReference type="ARBA" id="ARBA00022475"/>
    </source>
</evidence>
<keyword evidence="7 9" id="KW-0472">Membrane</keyword>
<comment type="similarity">
    <text evidence="8">Belongs to the RbfA family.</text>
</comment>
<dbReference type="RefSeq" id="WP_128500955.1">
    <property type="nucleotide sequence ID" value="NZ_CP035107.1"/>
</dbReference>
<evidence type="ECO:0000313" key="12">
    <source>
        <dbReference type="Proteomes" id="UP000287701"/>
    </source>
</evidence>
<keyword evidence="8" id="KW-0963">Cytoplasm</keyword>